<evidence type="ECO:0000313" key="2">
    <source>
        <dbReference type="Proteomes" id="UP001589532"/>
    </source>
</evidence>
<sequence length="67" mass="7687">MSHDHDTVPALSEVPWPDQPPHDLEVLPLCCVECSNDTFIEITITTDRGRESALECTWCREVYVNDR</sequence>
<protein>
    <recommendedName>
        <fullName evidence="3">Small CPxCG-related zinc finger protein</fullName>
    </recommendedName>
</protein>
<accession>A0ABV5S019</accession>
<evidence type="ECO:0000313" key="1">
    <source>
        <dbReference type="EMBL" id="MFB9624890.1"/>
    </source>
</evidence>
<organism evidence="1 2">
    <name type="scientific">Nonomuraea helvata</name>
    <dbReference type="NCBI Taxonomy" id="37484"/>
    <lineage>
        <taxon>Bacteria</taxon>
        <taxon>Bacillati</taxon>
        <taxon>Actinomycetota</taxon>
        <taxon>Actinomycetes</taxon>
        <taxon>Streptosporangiales</taxon>
        <taxon>Streptosporangiaceae</taxon>
        <taxon>Nonomuraea</taxon>
    </lineage>
</organism>
<dbReference type="Proteomes" id="UP001589532">
    <property type="component" value="Unassembled WGS sequence"/>
</dbReference>
<reference evidence="1 2" key="1">
    <citation type="submission" date="2024-09" db="EMBL/GenBank/DDBJ databases">
        <authorList>
            <person name="Sun Q."/>
            <person name="Mori K."/>
        </authorList>
    </citation>
    <scope>NUCLEOTIDE SEQUENCE [LARGE SCALE GENOMIC DNA]</scope>
    <source>
        <strain evidence="1 2">JCM 3143</strain>
    </source>
</reference>
<name>A0ABV5S019_9ACTN</name>
<comment type="caution">
    <text evidence="1">The sequence shown here is derived from an EMBL/GenBank/DDBJ whole genome shotgun (WGS) entry which is preliminary data.</text>
</comment>
<dbReference type="EMBL" id="JBHMBW010000014">
    <property type="protein sequence ID" value="MFB9624890.1"/>
    <property type="molecule type" value="Genomic_DNA"/>
</dbReference>
<proteinExistence type="predicted"/>
<gene>
    <name evidence="1" type="ORF">ACFFSA_17515</name>
</gene>
<keyword evidence="2" id="KW-1185">Reference proteome</keyword>
<evidence type="ECO:0008006" key="3">
    <source>
        <dbReference type="Google" id="ProtNLM"/>
    </source>
</evidence>
<dbReference type="RefSeq" id="WP_344986120.1">
    <property type="nucleotide sequence ID" value="NZ_BAAAXV010000001.1"/>
</dbReference>